<dbReference type="RefSeq" id="WP_059067418.1">
    <property type="nucleotide sequence ID" value="NZ_JAOQJX010000001.1"/>
</dbReference>
<dbReference type="Gene3D" id="3.30.70.1900">
    <property type="match status" value="1"/>
</dbReference>
<dbReference type="PANTHER" id="PTHR36984:SF1">
    <property type="entry name" value="CRISPR-ASSOCIATED ENDORIBONUCLEASE CAS6 1"/>
    <property type="match status" value="1"/>
</dbReference>
<evidence type="ECO:0000313" key="2">
    <source>
        <dbReference type="EMBL" id="MCU6746083.1"/>
    </source>
</evidence>
<name>A0ABT2T735_9FIRM</name>
<keyword evidence="1" id="KW-0051">Antiviral defense</keyword>
<proteinExistence type="predicted"/>
<dbReference type="InterPro" id="IPR010156">
    <property type="entry name" value="CRISPR-assoc_prot_Cas6"/>
</dbReference>
<dbReference type="Proteomes" id="UP001652394">
    <property type="component" value="Unassembled WGS sequence"/>
</dbReference>
<evidence type="ECO:0000313" key="3">
    <source>
        <dbReference type="Proteomes" id="UP001652394"/>
    </source>
</evidence>
<reference evidence="2 3" key="1">
    <citation type="journal article" date="2021" name="ISME Commun">
        <title>Automated analysis of genomic sequences facilitates high-throughput and comprehensive description of bacteria.</title>
        <authorList>
            <person name="Hitch T.C.A."/>
        </authorList>
    </citation>
    <scope>NUCLEOTIDE SEQUENCE [LARGE SCALE GENOMIC DNA]</scope>
    <source>
        <strain evidence="2 3">H2_18</strain>
    </source>
</reference>
<dbReference type="EMBL" id="JAOQJX010000001">
    <property type="protein sequence ID" value="MCU6746083.1"/>
    <property type="molecule type" value="Genomic_DNA"/>
</dbReference>
<dbReference type="PANTHER" id="PTHR36984">
    <property type="entry name" value="CRISPR-ASSOCIATED ENDORIBONUCLEASE CAS6 1"/>
    <property type="match status" value="1"/>
</dbReference>
<organism evidence="2 3">
    <name type="scientific">Faecalicatena acetigenes</name>
    <dbReference type="NCBI Taxonomy" id="2981790"/>
    <lineage>
        <taxon>Bacteria</taxon>
        <taxon>Bacillati</taxon>
        <taxon>Bacillota</taxon>
        <taxon>Clostridia</taxon>
        <taxon>Lachnospirales</taxon>
        <taxon>Lachnospiraceae</taxon>
        <taxon>Faecalicatena</taxon>
    </lineage>
</organism>
<keyword evidence="3" id="KW-1185">Reference proteome</keyword>
<comment type="caution">
    <text evidence="2">The sequence shown here is derived from an EMBL/GenBank/DDBJ whole genome shotgun (WGS) entry which is preliminary data.</text>
</comment>
<protein>
    <submittedName>
        <fullName evidence="2">CRISPR-associated endoribonuclease Cas6</fullName>
    </submittedName>
</protein>
<accession>A0ABT2T735</accession>
<evidence type="ECO:0000256" key="1">
    <source>
        <dbReference type="ARBA" id="ARBA00023118"/>
    </source>
</evidence>
<gene>
    <name evidence="2" type="ORF">OCV51_00145</name>
</gene>
<sequence length="230" mass="27144">MKVFEIKLKVFLLQDIEVKYTQTKIAEFIDKGFLGNGELAKFHEENKFKNYSFNLPFPLEKDQIYKKGGIYNIIIRTIDDQLARYFSEVYANIYTEAMKGLTTEIRIIPQKQIECLYTLLPAILKDERGYWRSYMDLSEYGDRIKVNLIKKWNQFEHEKLDEEFPLYSLIEFSNKVPVAMEYKNIRLLGDKFCIHITDHPTAQQLAYMAIGTGVLEMNSRGAGFVNYRWL</sequence>